<gene>
    <name evidence="1" type="ORF">B2M26_02300</name>
</gene>
<accession>A0A1V4EW79</accession>
<comment type="caution">
    <text evidence="1">The sequence shown here is derived from an EMBL/GenBank/DDBJ whole genome shotgun (WGS) entry which is preliminary data.</text>
</comment>
<reference evidence="1 2" key="1">
    <citation type="submission" date="2017-02" db="EMBL/GenBank/DDBJ databases">
        <title>Draft genome of Acidibacillus ferrooxidans Huett2.</title>
        <authorList>
            <person name="Schopf S."/>
        </authorList>
    </citation>
    <scope>NUCLEOTIDE SEQUENCE [LARGE SCALE GENOMIC DNA]</scope>
    <source>
        <strain evidence="1 2">Huett2</strain>
    </source>
</reference>
<protein>
    <submittedName>
        <fullName evidence="1">Uncharacterized protein</fullName>
    </submittedName>
</protein>
<evidence type="ECO:0000313" key="2">
    <source>
        <dbReference type="Proteomes" id="UP000190229"/>
    </source>
</evidence>
<keyword evidence="2" id="KW-1185">Reference proteome</keyword>
<evidence type="ECO:0000313" key="1">
    <source>
        <dbReference type="EMBL" id="OPG17187.1"/>
    </source>
</evidence>
<sequence>MFTNEKKKRVALIALALCVGVLPSAVSFAKMSKSVAHRAVARPLQTGWRYAPLTPQFGADASIAGLANVRGELQVTVSHHAVSGNGSLITTYRTALWKEKSDSFSAPVATKDAPKGYHGPIQLVFPATFPMQFNVQSVKIVQGTKSASRPVVAWPKAIPLYGSAQNPQSAAPGSLDNQIIGQNGAWLWVALKGPQFPPLYPKQGPLIFGFRHWNRLVALNVHTGAYRWFIIPQTYSLYQSSWGVAVPAFASLGSQVAISVGSWIGIFPADPGAVAPAAPASTASPILVAAPKASLARRGSEALMDLKMLDWQEINSLAAYWNSIMGTRVPGMPFYRNGQAPVSWNTDPVVFNHDALPAALTWAMEYPFARGSVQDQERTRLESSMMALLTSRLNGYAWSAAGYSYASQRKAFAGHAPLSLPGYVVKQNVYWPIRASVLNLGAPPLPARFSSYSEFAQSVGALLGTRSTIPVLLPQDVAKGQAAGGLNPPRGAYFNVQDQVNGGQVLDGYSVTVSFGPKLPANSPKINAGNAEMLYSLVGVPAGSALPQGMRWPAHASFPGSRASRVQLGAGVVGTVWTGVYQGTKVEGVAWRQDGLTWIIPPSSWRSVHPLADASAQVARLAHLHFLSGATGFGIFGYGPDAPSQVVLHTYDATYALYATGWRAAQFASLLNGVSGIQ</sequence>
<dbReference type="EMBL" id="MWPS01000005">
    <property type="protein sequence ID" value="OPG17187.1"/>
    <property type="molecule type" value="Genomic_DNA"/>
</dbReference>
<proteinExistence type="predicted"/>
<dbReference type="Proteomes" id="UP000190229">
    <property type="component" value="Unassembled WGS sequence"/>
</dbReference>
<dbReference type="AlphaFoldDB" id="A0A1V4EW79"/>
<name>A0A1V4EW79_9BACL</name>
<organism evidence="1 2">
    <name type="scientific">Ferroacidibacillus organovorans</name>
    <dbReference type="NCBI Taxonomy" id="1765683"/>
    <lineage>
        <taxon>Bacteria</taxon>
        <taxon>Bacillati</taxon>
        <taxon>Bacillota</taxon>
        <taxon>Bacilli</taxon>
        <taxon>Bacillales</taxon>
        <taxon>Alicyclobacillaceae</taxon>
        <taxon>Ferroacidibacillus</taxon>
    </lineage>
</organism>